<accession>A0A852RI34</accession>
<keyword evidence="3 6" id="KW-0812">Transmembrane</keyword>
<dbReference type="PANTHER" id="PTHR30250:SF11">
    <property type="entry name" value="O-ANTIGEN TRANSPORTER-RELATED"/>
    <property type="match status" value="1"/>
</dbReference>
<evidence type="ECO:0000256" key="6">
    <source>
        <dbReference type="SAM" id="Phobius"/>
    </source>
</evidence>
<proteinExistence type="predicted"/>
<feature type="transmembrane region" description="Helical" evidence="6">
    <location>
        <begin position="122"/>
        <end position="143"/>
    </location>
</feature>
<feature type="transmembrane region" description="Helical" evidence="6">
    <location>
        <begin position="94"/>
        <end position="116"/>
    </location>
</feature>
<feature type="transmembrane region" description="Helical" evidence="6">
    <location>
        <begin position="25"/>
        <end position="44"/>
    </location>
</feature>
<evidence type="ECO:0000313" key="7">
    <source>
        <dbReference type="EMBL" id="NYD33087.1"/>
    </source>
</evidence>
<feature type="transmembrane region" description="Helical" evidence="6">
    <location>
        <begin position="460"/>
        <end position="480"/>
    </location>
</feature>
<keyword evidence="5 6" id="KW-0472">Membrane</keyword>
<dbReference type="RefSeq" id="WP_179729182.1">
    <property type="nucleotide sequence ID" value="NZ_BAABEF010000001.1"/>
</dbReference>
<keyword evidence="2" id="KW-1003">Cell membrane</keyword>
<sequence>MTDRTGEPSDLEAHHLRAVARGSTATLLGAVLSTLAGFGLVLVVTRGVDPDPAGRFFAATAVFLVALAAAGLGTDTGLARFVLRTDQPGAVRRLVGMAAIPVLVVAAALALALAAWWPDTRWLVWALPLAATSDLCLAAVQAHATFRAAVLIDRIVRPGAQIVLVSAAVVAGLPGAVLALAWGAAYLLSAVLAVRALHGVLRRAGPDAPAGEHVTPREFWGFTWARAAARIAQVGVQRLDIVLVAWLLTPTDAAVYTVATRFVVFGQLANQAVSSVVQPRFTLILADEAGDAGARRALLSRVFAVTTSWSVLLAWPVYLCVAAAPLAYLGWFGTAYTTDDARTVALVMAGGMLVAVASGPVDTLLLMTGRSTRSLANTLVALVVDVGGCLLLVPRMGIAGAALAWAVAVVVRCALAVVQVRPDIGLLPGRRTLLVAAAVPLGCVGVPLALAQALGGLTPATWLLASALVAVGYVAVVWRLRARLAVDLFLPRRRELVTA</sequence>
<reference evidence="7 8" key="1">
    <citation type="submission" date="2020-07" db="EMBL/GenBank/DDBJ databases">
        <title>Sequencing the genomes of 1000 actinobacteria strains.</title>
        <authorList>
            <person name="Klenk H.-P."/>
        </authorList>
    </citation>
    <scope>NUCLEOTIDE SEQUENCE [LARGE SCALE GENOMIC DNA]</scope>
    <source>
        <strain evidence="7 8">DSM 19082</strain>
    </source>
</reference>
<name>A0A852RI34_9ACTN</name>
<evidence type="ECO:0000256" key="4">
    <source>
        <dbReference type="ARBA" id="ARBA00022989"/>
    </source>
</evidence>
<feature type="transmembrane region" description="Helical" evidence="6">
    <location>
        <begin position="302"/>
        <end position="331"/>
    </location>
</feature>
<feature type="transmembrane region" description="Helical" evidence="6">
    <location>
        <begin position="56"/>
        <end position="82"/>
    </location>
</feature>
<keyword evidence="8" id="KW-1185">Reference proteome</keyword>
<evidence type="ECO:0000256" key="3">
    <source>
        <dbReference type="ARBA" id="ARBA00022692"/>
    </source>
</evidence>
<dbReference type="InterPro" id="IPR050833">
    <property type="entry name" value="Poly_Biosynth_Transport"/>
</dbReference>
<dbReference type="EMBL" id="JACCBF010000001">
    <property type="protein sequence ID" value="NYD33087.1"/>
    <property type="molecule type" value="Genomic_DNA"/>
</dbReference>
<gene>
    <name evidence="7" type="ORF">BJ958_004633</name>
</gene>
<feature type="transmembrane region" description="Helical" evidence="6">
    <location>
        <begin position="343"/>
        <end position="367"/>
    </location>
</feature>
<dbReference type="GO" id="GO:0005886">
    <property type="term" value="C:plasma membrane"/>
    <property type="evidence" value="ECO:0007669"/>
    <property type="project" value="UniProtKB-SubCell"/>
</dbReference>
<feature type="transmembrane region" description="Helical" evidence="6">
    <location>
        <begin position="155"/>
        <end position="173"/>
    </location>
</feature>
<feature type="transmembrane region" description="Helical" evidence="6">
    <location>
        <begin position="399"/>
        <end position="420"/>
    </location>
</feature>
<protein>
    <submittedName>
        <fullName evidence="7">O-antigen/teichoic acid export membrane protein</fullName>
    </submittedName>
</protein>
<dbReference type="AlphaFoldDB" id="A0A852RI34"/>
<dbReference type="PANTHER" id="PTHR30250">
    <property type="entry name" value="PST FAMILY PREDICTED COLANIC ACID TRANSPORTER"/>
    <property type="match status" value="1"/>
</dbReference>
<feature type="transmembrane region" description="Helical" evidence="6">
    <location>
        <begin position="374"/>
        <end position="393"/>
    </location>
</feature>
<evidence type="ECO:0000256" key="1">
    <source>
        <dbReference type="ARBA" id="ARBA00004651"/>
    </source>
</evidence>
<organism evidence="7 8">
    <name type="scientific">Nocardioides kongjuensis</name>
    <dbReference type="NCBI Taxonomy" id="349522"/>
    <lineage>
        <taxon>Bacteria</taxon>
        <taxon>Bacillati</taxon>
        <taxon>Actinomycetota</taxon>
        <taxon>Actinomycetes</taxon>
        <taxon>Propionibacteriales</taxon>
        <taxon>Nocardioidaceae</taxon>
        <taxon>Nocardioides</taxon>
    </lineage>
</organism>
<comment type="caution">
    <text evidence="7">The sequence shown here is derived from an EMBL/GenBank/DDBJ whole genome shotgun (WGS) entry which is preliminary data.</text>
</comment>
<dbReference type="Pfam" id="PF13440">
    <property type="entry name" value="Polysacc_synt_3"/>
    <property type="match status" value="1"/>
</dbReference>
<evidence type="ECO:0000256" key="5">
    <source>
        <dbReference type="ARBA" id="ARBA00023136"/>
    </source>
</evidence>
<evidence type="ECO:0000313" key="8">
    <source>
        <dbReference type="Proteomes" id="UP000582231"/>
    </source>
</evidence>
<dbReference type="Proteomes" id="UP000582231">
    <property type="component" value="Unassembled WGS sequence"/>
</dbReference>
<comment type="subcellular location">
    <subcellularLocation>
        <location evidence="1">Cell membrane</location>
        <topology evidence="1">Multi-pass membrane protein</topology>
    </subcellularLocation>
</comment>
<keyword evidence="4 6" id="KW-1133">Transmembrane helix</keyword>
<evidence type="ECO:0000256" key="2">
    <source>
        <dbReference type="ARBA" id="ARBA00022475"/>
    </source>
</evidence>
<feature type="transmembrane region" description="Helical" evidence="6">
    <location>
        <begin position="432"/>
        <end position="454"/>
    </location>
</feature>